<dbReference type="EMBL" id="AP017646">
    <property type="protein sequence ID" value="BAW29446.1"/>
    <property type="molecule type" value="Genomic_DNA"/>
</dbReference>
<sequence length="231" mass="23865">MAAADVPPSPPILPMTVTGVALINGTPAPDGTVVAAYLDEKEYLANTSSGNYSLFIPGTAEDVGKLVTFKVDGKAASSSVAWESGSMVTLELPDGKAIYSTIAESDSSSGLNSNSNSNSNTNSNSNSNTNSNSNSNSKISSKPLVEDEEQEDSAESSKVDTVESSVPEPNMTALQNTSANSEDYEAVESSESSESSPKPESAPGFLSVYAVAGILLLAFGFNFGRGSRKNP</sequence>
<keyword evidence="2" id="KW-1133">Transmembrane helix</keyword>
<organism evidence="3 4">
    <name type="scientific">Methanosarcina thermophila</name>
    <dbReference type="NCBI Taxonomy" id="2210"/>
    <lineage>
        <taxon>Archaea</taxon>
        <taxon>Methanobacteriati</taxon>
        <taxon>Methanobacteriota</taxon>
        <taxon>Stenosarchaea group</taxon>
        <taxon>Methanomicrobia</taxon>
        <taxon>Methanosarcinales</taxon>
        <taxon>Methanosarcinaceae</taxon>
        <taxon>Methanosarcina</taxon>
    </lineage>
</organism>
<feature type="compositionally biased region" description="Low complexity" evidence="1">
    <location>
        <begin position="189"/>
        <end position="201"/>
    </location>
</feature>
<feature type="transmembrane region" description="Helical" evidence="2">
    <location>
        <begin position="204"/>
        <end position="224"/>
    </location>
</feature>
<keyword evidence="2" id="KW-0812">Transmembrane</keyword>
<accession>A0A3G9CTN7</accession>
<proteinExistence type="predicted"/>
<evidence type="ECO:0000256" key="1">
    <source>
        <dbReference type="SAM" id="MobiDB-lite"/>
    </source>
</evidence>
<evidence type="ECO:0000256" key="2">
    <source>
        <dbReference type="SAM" id="Phobius"/>
    </source>
</evidence>
<name>A0A3G9CTN7_METTE</name>
<feature type="region of interest" description="Disordered" evidence="1">
    <location>
        <begin position="105"/>
        <end position="203"/>
    </location>
</feature>
<gene>
    <name evidence="3" type="ORF">MESMT1_1516</name>
</gene>
<evidence type="ECO:0000313" key="3">
    <source>
        <dbReference type="EMBL" id="BAW29446.1"/>
    </source>
</evidence>
<keyword evidence="2" id="KW-0472">Membrane</keyword>
<protein>
    <submittedName>
        <fullName evidence="3">Uncharacterized protein</fullName>
    </submittedName>
</protein>
<dbReference type="AlphaFoldDB" id="A0A3G9CTN7"/>
<feature type="compositionally biased region" description="Low complexity" evidence="1">
    <location>
        <begin position="105"/>
        <end position="141"/>
    </location>
</feature>
<dbReference type="Proteomes" id="UP000265557">
    <property type="component" value="Chromosome"/>
</dbReference>
<reference evidence="3 4" key="1">
    <citation type="submission" date="2016-09" db="EMBL/GenBank/DDBJ databases">
        <title>Complete Genome Sequence of Methanosarcina thermophila MT-1.</title>
        <authorList>
            <person name="Kouzuma A."/>
        </authorList>
    </citation>
    <scope>NUCLEOTIDE SEQUENCE [LARGE SCALE GENOMIC DNA]</scope>
    <source>
        <strain evidence="3 4">MT-1</strain>
    </source>
</reference>
<evidence type="ECO:0000313" key="4">
    <source>
        <dbReference type="Proteomes" id="UP000265557"/>
    </source>
</evidence>